<reference evidence="2" key="1">
    <citation type="submission" date="2022-10" db="EMBL/GenBank/DDBJ databases">
        <authorList>
            <person name="Chen Y."/>
            <person name="Dougan E. K."/>
            <person name="Chan C."/>
            <person name="Rhodes N."/>
            <person name="Thang M."/>
        </authorList>
    </citation>
    <scope>NUCLEOTIDE SEQUENCE</scope>
</reference>
<dbReference type="PANTHER" id="PTHR33050:SF7">
    <property type="entry name" value="RIBONUCLEASE H"/>
    <property type="match status" value="1"/>
</dbReference>
<dbReference type="InterPro" id="IPR052055">
    <property type="entry name" value="Hepadnavirus_pol/RT"/>
</dbReference>
<keyword evidence="4" id="KW-1185">Reference proteome</keyword>
<accession>A0A9P1GI47</accession>
<evidence type="ECO:0000256" key="1">
    <source>
        <dbReference type="SAM" id="MobiDB-lite"/>
    </source>
</evidence>
<dbReference type="PANTHER" id="PTHR33050">
    <property type="entry name" value="REVERSE TRANSCRIPTASE DOMAIN-CONTAINING PROTEIN"/>
    <property type="match status" value="1"/>
</dbReference>
<sequence>MVEELRVDTVAQLMLWKWDNERPLKRLRSCVAARQLFKLPTLDNLTVQGEYQRLTKTSVLCVLEMHTKRKHKKYKEDPPDIRSQRFEMLRTKYSLLLAQVMINADLPVVSLINSLEDPKASWVHLFAARRGNTLKNRYKVWKPFERWLETHRSCLFPRDVKDAIDYLQHRVNEGCGKTIPESLATTLGMLEQLGRVIEGNRISDDPVWKGHIKSWAAELASESAPRKPAEMYTVAMVISLELTVVENHLPAFQRALAWVVLCMVWGAMRCDDVQAVLPHRSSLSNYGLRLVLGKTKTTGPDKMQKEVAAFVYRTISLSGEDWLRAGFEIWESDEFRFRRDYLVMEPTSDWRKVRRKFLTPAGLSSEISKLLSMLAVPRRVALGWELMPHALLLPDGLETFFSGHSPRNFLTSIAAAIGFSRDERAFLGRWTMGMTSSEEYVRTSRQVVHKIQRAVNRSLVEGFEEPYFEDEAIQKLCDTAEAAGANPNRIKKRHAVLSNWSGRNSLGGIFPTLEVFDDDVQDQDESQEAQAALAESVAKICEKDAAVAEKVTKYFITISRRSALRRLHLTGCFVKPDRDNVDADMQFILGESGVSLENQVAIGRHYGTLRKFSALGDDRASIRTACLQDFAIPGDTPASRAQTASVVAAWETAKEYMAKEIELKAEAKVLGQPRVLQIHERQAMLRAVEAIHGQLNDSECPSSDYLSLKAEETECNEPSAAPLDEILSKQASSNSQIQSAVDNTGHIRVTRTKTKAKMPVSTEEYRKIMKVEMYAWLAMSSRYKAKHWLHGLTAAPFQRFTEYILGDRVYGIQIPAASSEATAQRVKPDWSIVLAYEHKLRKEAMKLVLAGHSLSDALESVIKNPDLKEAYFTTPMALRASMPDVQPNKFPRYNNKGGFGSFGGKQSSFQKGKGKGFKGKTKGKAGDPRLKGLSLAWRMGVSCVLHGILVIVMEVAEEYISAESKPEVAASPSKAAQPSGDNEKPVLKVMYLFAGHQRHSDIGSFLKKAAESGSFKLELMEFDIERSPEHDLTDESLWGRIFSLLKEGDWVLIVSPPCNTFSRARFQLQHPGPTPLRTQIWPRGFPWLNNRDKLKVEEANLFVDRCLAACECTAESGGIFLLEHPEDLGTVRGERPGSIWQWPELLELIPKLGAVSFALHQCHFGASTPKPTRFLTNMEVDDNRCFCALPKFDKFGNYKGPLPRHCGHEQTVKLIGKTGAKWNTAPSASYPPLLCQFLAGLILHAKASCGRGYKDASLLGPSKRRKFLPSAITDSMEQVTHSVADASSVAQVASSTADASTIVVDSSDEGGSQVQDSGKEVEAVSNQTICEEVEEFDMSACGNTGAPISVEWDRVHRGFIDGFGLCSPCRWKPSKRGGKRTADMLKLAEDTFQILAEAVQGEIQDIRLEAFKLVTGKLEGSPFSDSCLQRVRSKWFGLLDDPTDAAVVDEGQPFYLRALSQWLKRFGDPDAHWLIDVEDSFATGVYVGTDKPLPRSPQIFPPKLKHKKLDDTEFLPIAENYVSAQVSSKELEDKFCEEERLGRMHPSKLGVLQQEYGDTLRVAAMAAILKPDGTVRPLHDATHSVMVNHSIVYKDKIECPGPPEIASIVREATGTGEAPFCVSADIKAAHRLVKIRKRDWGLLCCRADSGSSTVWVNHTGTFGVASAPYWWAKLAGLLGRFVGYLFNQRWMMQMIYVDDLHGSFVGMQKFLHLWVWVLAYEMIGTPFGYHKFKGGYASDFVGYHIRYDLSQVGISVRRGDWLLQWIAKVRANSYVVPAREFAEFLGRLGFISQLITWVKPHLAPLFAWSAVTAKGTVGRLPETIILTLRYIEVELATGTYMVSTHRPKVIAGERFRTDAKCADGYIVLAGWELDTKRWYSLRIGPTEAPFLFKPGGASQWASTSAELLATLLALHAFGWLVENKDRKSLEALMFAGTDNLANEALSAKRSTTKWPLMAVNMQLSASLSKARLSLGLKWRPREENTEADSLTNEIFTGFEESARIRLKWEDIELDVLNALVQTRAQFDAARESAREAAKLEPKGSKKRYDKSQW</sequence>
<dbReference type="SUPFAM" id="SSF47823">
    <property type="entry name" value="lambda integrase-like, N-terminal domain"/>
    <property type="match status" value="1"/>
</dbReference>
<dbReference type="EMBL" id="CAMXCT010005068">
    <property type="protein sequence ID" value="CAI4011292.1"/>
    <property type="molecule type" value="Genomic_DNA"/>
</dbReference>
<comment type="caution">
    <text evidence="2">The sequence shown here is derived from an EMBL/GenBank/DDBJ whole genome shotgun (WGS) entry which is preliminary data.</text>
</comment>
<feature type="compositionally biased region" description="Basic and acidic residues" evidence="1">
    <location>
        <begin position="2032"/>
        <end position="2043"/>
    </location>
</feature>
<organism evidence="2">
    <name type="scientific">Cladocopium goreaui</name>
    <dbReference type="NCBI Taxonomy" id="2562237"/>
    <lineage>
        <taxon>Eukaryota</taxon>
        <taxon>Sar</taxon>
        <taxon>Alveolata</taxon>
        <taxon>Dinophyceae</taxon>
        <taxon>Suessiales</taxon>
        <taxon>Symbiodiniaceae</taxon>
        <taxon>Cladocopium</taxon>
    </lineage>
</organism>
<evidence type="ECO:0000313" key="2">
    <source>
        <dbReference type="EMBL" id="CAI4011292.1"/>
    </source>
</evidence>
<dbReference type="Proteomes" id="UP001152797">
    <property type="component" value="Unassembled WGS sequence"/>
</dbReference>
<dbReference type="OrthoDB" id="446926at2759"/>
<dbReference type="EMBL" id="CAMXCT030005068">
    <property type="protein sequence ID" value="CAL4798604.1"/>
    <property type="molecule type" value="Genomic_DNA"/>
</dbReference>
<evidence type="ECO:0000313" key="4">
    <source>
        <dbReference type="Proteomes" id="UP001152797"/>
    </source>
</evidence>
<name>A0A9P1GI47_9DINO</name>
<feature type="compositionally biased region" description="Basic residues" evidence="1">
    <location>
        <begin position="912"/>
        <end position="923"/>
    </location>
</feature>
<feature type="compositionally biased region" description="Basic residues" evidence="1">
    <location>
        <begin position="2044"/>
        <end position="2053"/>
    </location>
</feature>
<feature type="region of interest" description="Disordered" evidence="1">
    <location>
        <begin position="904"/>
        <end position="923"/>
    </location>
</feature>
<evidence type="ECO:0000313" key="3">
    <source>
        <dbReference type="EMBL" id="CAL4798604.1"/>
    </source>
</evidence>
<reference evidence="3 4" key="2">
    <citation type="submission" date="2024-05" db="EMBL/GenBank/DDBJ databases">
        <authorList>
            <person name="Chen Y."/>
            <person name="Shah S."/>
            <person name="Dougan E. K."/>
            <person name="Thang M."/>
            <person name="Chan C."/>
        </authorList>
    </citation>
    <scope>NUCLEOTIDE SEQUENCE [LARGE SCALE GENOMIC DNA]</scope>
</reference>
<gene>
    <name evidence="2" type="ORF">C1SCF055_LOCUS36471</name>
</gene>
<protein>
    <submittedName>
        <fullName evidence="3">C3H1-type domain-containing protein</fullName>
    </submittedName>
</protein>
<feature type="region of interest" description="Disordered" evidence="1">
    <location>
        <begin position="2032"/>
        <end position="2053"/>
    </location>
</feature>
<proteinExistence type="predicted"/>
<dbReference type="EMBL" id="CAMXCT020005068">
    <property type="protein sequence ID" value="CAL1164667.1"/>
    <property type="molecule type" value="Genomic_DNA"/>
</dbReference>